<dbReference type="GO" id="GO:0051539">
    <property type="term" value="F:4 iron, 4 sulfur cluster binding"/>
    <property type="evidence" value="ECO:0007669"/>
    <property type="project" value="UniProtKB-KW"/>
</dbReference>
<dbReference type="InterPro" id="IPR036188">
    <property type="entry name" value="FAD/NAD-bd_sf"/>
</dbReference>
<dbReference type="GO" id="GO:0006508">
    <property type="term" value="P:proteolysis"/>
    <property type="evidence" value="ECO:0007669"/>
    <property type="project" value="InterPro"/>
</dbReference>
<dbReference type="PANTHER" id="PTHR43498:SF1">
    <property type="entry name" value="COB--COM HETERODISULFIDE REDUCTASE IRON-SULFUR SUBUNIT A"/>
    <property type="match status" value="1"/>
</dbReference>
<dbReference type="PRINTS" id="PR00368">
    <property type="entry name" value="FADPNR"/>
</dbReference>
<dbReference type="Proteomes" id="UP000655523">
    <property type="component" value="Unassembled WGS sequence"/>
</dbReference>
<dbReference type="EMBL" id="WOEZ01000289">
    <property type="protein sequence ID" value="NPT61868.1"/>
    <property type="molecule type" value="Genomic_DNA"/>
</dbReference>
<evidence type="ECO:0000256" key="4">
    <source>
        <dbReference type="ARBA" id="ARBA00023004"/>
    </source>
</evidence>
<keyword evidence="7" id="KW-1185">Reference proteome</keyword>
<evidence type="ECO:0000256" key="3">
    <source>
        <dbReference type="ARBA" id="ARBA00023002"/>
    </source>
</evidence>
<dbReference type="Pfam" id="PF12831">
    <property type="entry name" value="FAD_oxidored"/>
    <property type="match status" value="1"/>
</dbReference>
<dbReference type="RefSeq" id="WP_172177897.1">
    <property type="nucleotide sequence ID" value="NZ_WOEZ01000289.1"/>
</dbReference>
<dbReference type="Gene3D" id="3.40.50.200">
    <property type="entry name" value="Peptidase S8/S53 domain"/>
    <property type="match status" value="1"/>
</dbReference>
<sequence>MIRQYDVVVVGGGSAGVAAAVGAAQAGARVALIESAGCLGGASTTRSVLTYCGIYTLGEEPRQAVRGVADSVITMLRTMGAITPPQRHRGVFLIFDPEAVKLVLDKVCRDAGVEVLLHAFVTGAQRTDRRISRIRFADHSGEHWIEADAFVDASGDCDLAAFSGASTRYGNGGAVNLGTLGTRFGGVAEDADISAESVHAAIRAARRDNERSERQLLTKDKSVIARLPLSGDVVAYLASADYDPRDVVSLSKAEASGREQAWRYLGILRGLPGWQRAYLACTGPEFGTRESRHIDSVRQLTWEEVMAGERAPDTIALGTWGVEWHDRVTYESSFEAPPGDGTYDIPLSCLTSVDTPNLFAAGRTADGDRRAGASLRVMGTSFATGQAAGVAAAYCAQKKGVDVDQVQSSLREQGAVVASSEI</sequence>
<evidence type="ECO:0000313" key="6">
    <source>
        <dbReference type="EMBL" id="NPT61868.1"/>
    </source>
</evidence>
<evidence type="ECO:0000256" key="5">
    <source>
        <dbReference type="ARBA" id="ARBA00023014"/>
    </source>
</evidence>
<name>A0A972P0I4_9BURK</name>
<dbReference type="Gene3D" id="3.50.50.60">
    <property type="entry name" value="FAD/NAD(P)-binding domain"/>
    <property type="match status" value="1"/>
</dbReference>
<proteinExistence type="predicted"/>
<evidence type="ECO:0000256" key="1">
    <source>
        <dbReference type="ARBA" id="ARBA00022485"/>
    </source>
</evidence>
<dbReference type="SUPFAM" id="SSF51905">
    <property type="entry name" value="FAD/NAD(P)-binding domain"/>
    <property type="match status" value="1"/>
</dbReference>
<comment type="caution">
    <text evidence="6">The sequence shown here is derived from an EMBL/GenBank/DDBJ whole genome shotgun (WGS) entry which is preliminary data.</text>
</comment>
<accession>A0A972P0I4</accession>
<keyword evidence="2" id="KW-0479">Metal-binding</keyword>
<keyword evidence="5" id="KW-0411">Iron-sulfur</keyword>
<dbReference type="GO" id="GO:0004252">
    <property type="term" value="F:serine-type endopeptidase activity"/>
    <property type="evidence" value="ECO:0007669"/>
    <property type="project" value="InterPro"/>
</dbReference>
<dbReference type="AlphaFoldDB" id="A0A972P0I4"/>
<reference evidence="6 7" key="1">
    <citation type="submission" date="2019-11" db="EMBL/GenBank/DDBJ databases">
        <title>Metabolism of dissolved organic matter in forest soils.</title>
        <authorList>
            <person name="Cyle K.T."/>
            <person name="Wilhelm R.C."/>
            <person name="Martinez C.E."/>
        </authorList>
    </citation>
    <scope>NUCLEOTIDE SEQUENCE [LARGE SCALE GENOMIC DNA]</scope>
    <source>
        <strain evidence="6 7">5N</strain>
    </source>
</reference>
<keyword evidence="3" id="KW-0560">Oxidoreductase</keyword>
<gene>
    <name evidence="6" type="ORF">GNZ13_46940</name>
</gene>
<keyword evidence="4" id="KW-0408">Iron</keyword>
<keyword evidence="1" id="KW-0004">4Fe-4S</keyword>
<dbReference type="InterPro" id="IPR036852">
    <property type="entry name" value="Peptidase_S8/S53_dom_sf"/>
</dbReference>
<dbReference type="InterPro" id="IPR039650">
    <property type="entry name" value="HdrA-like"/>
</dbReference>
<dbReference type="GO" id="GO:0046872">
    <property type="term" value="F:metal ion binding"/>
    <property type="evidence" value="ECO:0007669"/>
    <property type="project" value="UniProtKB-KW"/>
</dbReference>
<dbReference type="GO" id="GO:0016491">
    <property type="term" value="F:oxidoreductase activity"/>
    <property type="evidence" value="ECO:0007669"/>
    <property type="project" value="UniProtKB-KW"/>
</dbReference>
<protein>
    <submittedName>
        <fullName evidence="6">FAD-dependent oxidoreductase</fullName>
    </submittedName>
</protein>
<evidence type="ECO:0000256" key="2">
    <source>
        <dbReference type="ARBA" id="ARBA00022723"/>
    </source>
</evidence>
<dbReference type="PANTHER" id="PTHR43498">
    <property type="entry name" value="FERREDOXIN:COB-COM HETERODISULFIDE REDUCTASE SUBUNIT A"/>
    <property type="match status" value="1"/>
</dbReference>
<organism evidence="6 7">
    <name type="scientific">Paraburkholderia elongata</name>
    <dbReference type="NCBI Taxonomy" id="2675747"/>
    <lineage>
        <taxon>Bacteria</taxon>
        <taxon>Pseudomonadati</taxon>
        <taxon>Pseudomonadota</taxon>
        <taxon>Betaproteobacteria</taxon>
        <taxon>Burkholderiales</taxon>
        <taxon>Burkholderiaceae</taxon>
        <taxon>Paraburkholderia</taxon>
    </lineage>
</organism>
<evidence type="ECO:0000313" key="7">
    <source>
        <dbReference type="Proteomes" id="UP000655523"/>
    </source>
</evidence>